<feature type="domain" description="Transglycosylase SLT" evidence="5">
    <location>
        <begin position="55"/>
        <end position="161"/>
    </location>
</feature>
<dbReference type="EMBL" id="JOKM01000075">
    <property type="protein sequence ID" value="KGB22557.1"/>
    <property type="molecule type" value="Genomic_DNA"/>
</dbReference>
<evidence type="ECO:0000256" key="1">
    <source>
        <dbReference type="ARBA" id="ARBA00007734"/>
    </source>
</evidence>
<dbReference type="Proteomes" id="UP000029448">
    <property type="component" value="Unassembled WGS sequence"/>
</dbReference>
<dbReference type="Gene3D" id="1.10.530.10">
    <property type="match status" value="1"/>
</dbReference>
<dbReference type="PANTHER" id="PTHR37423">
    <property type="entry name" value="SOLUBLE LYTIC MUREIN TRANSGLYCOSYLASE-RELATED"/>
    <property type="match status" value="1"/>
</dbReference>
<protein>
    <recommendedName>
        <fullName evidence="5">Transglycosylase SLT domain-containing protein</fullName>
    </recommendedName>
</protein>
<evidence type="ECO:0000256" key="3">
    <source>
        <dbReference type="SAM" id="MobiDB-lite"/>
    </source>
</evidence>
<dbReference type="Pfam" id="PF01464">
    <property type="entry name" value="SLT"/>
    <property type="match status" value="1"/>
</dbReference>
<dbReference type="STRING" id="104102.AtDm6_2138"/>
<dbReference type="RefSeq" id="WP_035380588.1">
    <property type="nucleotide sequence ID" value="NZ_JACAOJ010000001.1"/>
</dbReference>
<keyword evidence="7" id="KW-1185">Reference proteome</keyword>
<comment type="similarity">
    <text evidence="1">Belongs to the transglycosylase Slt family.</text>
</comment>
<accession>A0A094YMG0</accession>
<dbReference type="InterPro" id="IPR008258">
    <property type="entry name" value="Transglycosylase_SLT_dom_1"/>
</dbReference>
<dbReference type="GeneID" id="89478046"/>
<evidence type="ECO:0000313" key="7">
    <source>
        <dbReference type="Proteomes" id="UP000029448"/>
    </source>
</evidence>
<feature type="signal peptide" evidence="4">
    <location>
        <begin position="1"/>
        <end position="33"/>
    </location>
</feature>
<feature type="region of interest" description="Disordered" evidence="3">
    <location>
        <begin position="217"/>
        <end position="249"/>
    </location>
</feature>
<dbReference type="PATRIC" id="fig|104102.7.peg.2115"/>
<reference evidence="6 7" key="1">
    <citation type="submission" date="2014-06" db="EMBL/GenBank/DDBJ databases">
        <title>Functional and comparative genomic analyses of the Drosophila gut microbiota identify candidate symbiosis factors.</title>
        <authorList>
            <person name="Newell P.D."/>
            <person name="Chaston J.M."/>
            <person name="Douglas A.E."/>
        </authorList>
    </citation>
    <scope>NUCLEOTIDE SEQUENCE [LARGE SCALE GENOMIC DNA]</scope>
    <source>
        <strain evidence="6 7">DmCS_006</strain>
    </source>
</reference>
<dbReference type="SUPFAM" id="SSF53955">
    <property type="entry name" value="Lysozyme-like"/>
    <property type="match status" value="1"/>
</dbReference>
<comment type="caution">
    <text evidence="6">The sequence shown here is derived from an EMBL/GenBank/DDBJ whole genome shotgun (WGS) entry which is preliminary data.</text>
</comment>
<evidence type="ECO:0000259" key="5">
    <source>
        <dbReference type="Pfam" id="PF01464"/>
    </source>
</evidence>
<name>A0A094YMG0_9PROT</name>
<sequence length="376" mass="39374">MNRAYGIQKADISPKRALSTLFLGGLAVLSACAGPSSRPTSYRAPGPAVDQWGPYIQEASTRFSIPQSWIRAVMQQESGGHQYIRGHLVRSVHGAVGLMQLKPGTYMELAHRYHLGSDPYNPHDNIMAGSGYIRELYDRFGSPDFLAAYNCGPQCAENHRSRGTALPGYAKTYMAAIKPHLNDPIPAMLQPTQIAYAPAPTPPVTVTAVTAPASAPLSQQTVGTAPPLQDDLAPPAPMGASAESGGGADDGIPVSSTTVAQTTPATAGPVSYTAAPTSPAAVRAAWGQNAAYSTGNAIIQIGAFSTQERAQRAAALARQSSTALANAVSRIEPVNTGSSGRPIWRTRLAGLPADQTDNICTSLRQQGMSCVLVITQ</sequence>
<dbReference type="PROSITE" id="PS51257">
    <property type="entry name" value="PROKAR_LIPOPROTEIN"/>
    <property type="match status" value="1"/>
</dbReference>
<gene>
    <name evidence="6" type="ORF">AtDm6_2138</name>
</gene>
<dbReference type="AlphaFoldDB" id="A0A094YMG0"/>
<feature type="compositionally biased region" description="Low complexity" evidence="3">
    <location>
        <begin position="225"/>
        <end position="243"/>
    </location>
</feature>
<dbReference type="PANTHER" id="PTHR37423:SF2">
    <property type="entry name" value="MEMBRANE-BOUND LYTIC MUREIN TRANSGLYCOSYLASE C"/>
    <property type="match status" value="1"/>
</dbReference>
<keyword evidence="4" id="KW-0732">Signal</keyword>
<feature type="chain" id="PRO_5001905807" description="Transglycosylase SLT domain-containing protein" evidence="4">
    <location>
        <begin position="34"/>
        <end position="376"/>
    </location>
</feature>
<evidence type="ECO:0000256" key="2">
    <source>
        <dbReference type="ARBA" id="ARBA00009387"/>
    </source>
</evidence>
<evidence type="ECO:0000256" key="4">
    <source>
        <dbReference type="SAM" id="SignalP"/>
    </source>
</evidence>
<dbReference type="InterPro" id="IPR023346">
    <property type="entry name" value="Lysozyme-like_dom_sf"/>
</dbReference>
<dbReference type="CDD" id="cd00254">
    <property type="entry name" value="LT-like"/>
    <property type="match status" value="1"/>
</dbReference>
<organism evidence="6 7">
    <name type="scientific">Acetobacter tropicalis</name>
    <dbReference type="NCBI Taxonomy" id="104102"/>
    <lineage>
        <taxon>Bacteria</taxon>
        <taxon>Pseudomonadati</taxon>
        <taxon>Pseudomonadota</taxon>
        <taxon>Alphaproteobacteria</taxon>
        <taxon>Acetobacterales</taxon>
        <taxon>Acetobacteraceae</taxon>
        <taxon>Acetobacter</taxon>
    </lineage>
</organism>
<proteinExistence type="inferred from homology"/>
<evidence type="ECO:0000313" key="6">
    <source>
        <dbReference type="EMBL" id="KGB22557.1"/>
    </source>
</evidence>
<comment type="similarity">
    <text evidence="2">Belongs to the virb1 family.</text>
</comment>